<evidence type="ECO:0000256" key="1">
    <source>
        <dbReference type="SAM" id="Coils"/>
    </source>
</evidence>
<evidence type="ECO:0000313" key="4">
    <source>
        <dbReference type="EMBL" id="MXQ52954.1"/>
    </source>
</evidence>
<dbReference type="PANTHER" id="PTHR32063">
    <property type="match status" value="1"/>
</dbReference>
<dbReference type="Gene3D" id="1.20.1640.10">
    <property type="entry name" value="Multidrug efflux transporter AcrB transmembrane domain"/>
    <property type="match status" value="2"/>
</dbReference>
<dbReference type="Gene3D" id="3.30.2090.10">
    <property type="entry name" value="Multidrug efflux transporter AcrB TolC docking domain, DN and DC subdomains"/>
    <property type="match status" value="2"/>
</dbReference>
<keyword evidence="3" id="KW-1133">Transmembrane helix</keyword>
<keyword evidence="3" id="KW-0472">Membrane</keyword>
<feature type="transmembrane region" description="Helical" evidence="3">
    <location>
        <begin position="848"/>
        <end position="867"/>
    </location>
</feature>
<dbReference type="Pfam" id="PF00873">
    <property type="entry name" value="ACR_tran"/>
    <property type="match status" value="1"/>
</dbReference>
<feature type="transmembrane region" description="Helical" evidence="3">
    <location>
        <begin position="900"/>
        <end position="921"/>
    </location>
</feature>
<feature type="region of interest" description="Disordered" evidence="2">
    <location>
        <begin position="1014"/>
        <end position="1036"/>
    </location>
</feature>
<feature type="transmembrane region" description="Helical" evidence="3">
    <location>
        <begin position="337"/>
        <end position="352"/>
    </location>
</feature>
<feature type="coiled-coil region" evidence="1">
    <location>
        <begin position="673"/>
        <end position="700"/>
    </location>
</feature>
<dbReference type="SUPFAM" id="SSF82714">
    <property type="entry name" value="Multidrug efflux transporter AcrB TolC docking domain, DN and DC subdomains"/>
    <property type="match status" value="1"/>
</dbReference>
<reference evidence="4 5" key="1">
    <citation type="submission" date="2019-12" db="EMBL/GenBank/DDBJ databases">
        <title>Whole-genome analyses of novel actinobacteria.</title>
        <authorList>
            <person name="Sahin N."/>
            <person name="Saygin H."/>
        </authorList>
    </citation>
    <scope>NUCLEOTIDE SEQUENCE [LARGE SCALE GENOMIC DNA]</scope>
    <source>
        <strain evidence="4 5">KC615</strain>
    </source>
</reference>
<evidence type="ECO:0000313" key="5">
    <source>
        <dbReference type="Proteomes" id="UP000430692"/>
    </source>
</evidence>
<keyword evidence="1" id="KW-0175">Coiled coil</keyword>
<accession>A0A6I4VWV9</accession>
<feature type="transmembrane region" description="Helical" evidence="3">
    <location>
        <begin position="977"/>
        <end position="1000"/>
    </location>
</feature>
<dbReference type="GO" id="GO:0005886">
    <property type="term" value="C:plasma membrane"/>
    <property type="evidence" value="ECO:0007669"/>
    <property type="project" value="TreeGrafter"/>
</dbReference>
<dbReference type="PANTHER" id="PTHR32063:SF0">
    <property type="entry name" value="SWARMING MOTILITY PROTEIN SWRC"/>
    <property type="match status" value="1"/>
</dbReference>
<feature type="transmembrane region" description="Helical" evidence="3">
    <location>
        <begin position="433"/>
        <end position="459"/>
    </location>
</feature>
<protein>
    <submittedName>
        <fullName evidence="4">MMPL family transporter</fullName>
    </submittedName>
</protein>
<keyword evidence="3" id="KW-0812">Transmembrane</keyword>
<sequence>MTKWSLKNSIVIILLAIIVIVSGVLVTGNLKLETIPDVSAPVLTVQANQPGASAEDIEKKLTKPLEDTIKQQNDYETLTSTSSDNITSIQILYPFGTDLDKKEQELNNNFSKLKLPEKAEFQIKRINLDDLPIYSASLSTKYEADLQKELEDKIIPELEKTKGINEVTVKGTKTSTVEISVNLKEAQAKGLNLSTIQQSIQNQEYALPAGSAETKDNTIAVRLVGDIQKVADLKNIPIINSAIGANPQLAASISPVKLGDIAEIKTISEQTEISKVNGESAFQIEVTKDQDANTTDVSKSTRDVLEKYQQNVAFKIHPIADQGEETEKSINSLIKEALYGAIFVVLIIALFLRNIRATIIALVSIPISILVTLTLMEPMGYTLNIMTLGGMAVAVGRIVDDSIVVIENIFRWKQQKGDTLSHKQIIIHATKEVGTAVASSTFVTIAVFLPLVFVTGMIGEIFRPFALTVAISILVSLLVAITLIPLLGASFFKKVPHHSEDTRLSRLYGKLLNGALRQKMLVIIASLFLLVGSLAMIPRLGFSFLPAGDADIITTEVTLPAGTTLEATEELSKKLENKLKEMNLFDKRQVTIGISNMLQIVETNQQKISFSLELKEDISSDDALSKVEKEMTKISHDQYPKAKVKVSEQEVQAGPGSGNDVNIKLYGENLKNLATAANQVEDLLNQNKDLKNISNNSQETLKAWDITLNQKGKELGVTPGQMMQTVHEHLQPLEVGTYELDGLDQSLVLEYNDKVSTEAKLKAIKIQTAKGEKTLAEIATVKSNNVPASILHENGETYTTVSALVKGDNTLEVTDEIKQDIDALSLPSGITVQIGGGNEDITEGLTSLGISIVIAIGLVFVILSLTYGGLLTPLVILSSLLFVPIGAIAGLLITGQAVSMSVMIGLLMLVGIVVTNAIVLLDRVETKRKSGLELNQALLDAAKTRLRPILMTALATIFALVPLALSTDSSLLISQGLAITVIGGLTTSTLLTLFFVPVLYSLVGKYRKIEPVDSVTDRKEEKEDDPKKKERELVEV</sequence>
<organism evidence="4 5">
    <name type="scientific">Shimazuella alba</name>
    <dbReference type="NCBI Taxonomy" id="2690964"/>
    <lineage>
        <taxon>Bacteria</taxon>
        <taxon>Bacillati</taxon>
        <taxon>Bacillota</taxon>
        <taxon>Bacilli</taxon>
        <taxon>Bacillales</taxon>
        <taxon>Thermoactinomycetaceae</taxon>
        <taxon>Shimazuella</taxon>
    </lineage>
</organism>
<dbReference type="InterPro" id="IPR001036">
    <property type="entry name" value="Acrflvin-R"/>
</dbReference>
<feature type="transmembrane region" description="Helical" evidence="3">
    <location>
        <begin position="359"/>
        <end position="376"/>
    </location>
</feature>
<dbReference type="SUPFAM" id="SSF82693">
    <property type="entry name" value="Multidrug efflux transporter AcrB pore domain, PN1, PN2, PC1 and PC2 subdomains"/>
    <property type="match status" value="2"/>
</dbReference>
<proteinExistence type="predicted"/>
<feature type="transmembrane region" description="Helical" evidence="3">
    <location>
        <begin position="520"/>
        <end position="537"/>
    </location>
</feature>
<feature type="transmembrane region" description="Helical" evidence="3">
    <location>
        <begin position="948"/>
        <end position="965"/>
    </location>
</feature>
<gene>
    <name evidence="4" type="ORF">GSM42_04235</name>
</gene>
<dbReference type="SUPFAM" id="SSF82866">
    <property type="entry name" value="Multidrug efflux transporter AcrB transmembrane domain"/>
    <property type="match status" value="2"/>
</dbReference>
<dbReference type="Proteomes" id="UP000430692">
    <property type="component" value="Unassembled WGS sequence"/>
</dbReference>
<feature type="transmembrane region" description="Helical" evidence="3">
    <location>
        <begin position="874"/>
        <end position="894"/>
    </location>
</feature>
<dbReference type="Gene3D" id="3.30.70.1440">
    <property type="entry name" value="Multidrug efflux transporter AcrB pore domain"/>
    <property type="match status" value="1"/>
</dbReference>
<feature type="transmembrane region" description="Helical" evidence="3">
    <location>
        <begin position="465"/>
        <end position="487"/>
    </location>
</feature>
<dbReference type="RefSeq" id="WP_160800293.1">
    <property type="nucleotide sequence ID" value="NZ_WUUL01000002.1"/>
</dbReference>
<dbReference type="GO" id="GO:0042910">
    <property type="term" value="F:xenobiotic transmembrane transporter activity"/>
    <property type="evidence" value="ECO:0007669"/>
    <property type="project" value="TreeGrafter"/>
</dbReference>
<dbReference type="Gene3D" id="3.30.70.1430">
    <property type="entry name" value="Multidrug efflux transporter AcrB pore domain"/>
    <property type="match status" value="2"/>
</dbReference>
<evidence type="ECO:0000256" key="3">
    <source>
        <dbReference type="SAM" id="Phobius"/>
    </source>
</evidence>
<keyword evidence="5" id="KW-1185">Reference proteome</keyword>
<dbReference type="EMBL" id="WUUL01000002">
    <property type="protein sequence ID" value="MXQ52954.1"/>
    <property type="molecule type" value="Genomic_DNA"/>
</dbReference>
<dbReference type="PRINTS" id="PR00702">
    <property type="entry name" value="ACRIFLAVINRP"/>
</dbReference>
<evidence type="ECO:0000256" key="2">
    <source>
        <dbReference type="SAM" id="MobiDB-lite"/>
    </source>
</evidence>
<dbReference type="AlphaFoldDB" id="A0A6I4VWV9"/>
<dbReference type="Gene3D" id="3.30.70.1320">
    <property type="entry name" value="Multidrug efflux transporter AcrB pore domain like"/>
    <property type="match status" value="1"/>
</dbReference>
<name>A0A6I4VWV9_9BACL</name>
<comment type="caution">
    <text evidence="4">The sequence shown here is derived from an EMBL/GenBank/DDBJ whole genome shotgun (WGS) entry which is preliminary data.</text>
</comment>
<dbReference type="InterPro" id="IPR027463">
    <property type="entry name" value="AcrB_DN_DC_subdom"/>
</dbReference>